<proteinExistence type="predicted"/>
<evidence type="ECO:0000256" key="20">
    <source>
        <dbReference type="ARBA" id="ARBA00022879"/>
    </source>
</evidence>
<evidence type="ECO:0000256" key="9">
    <source>
        <dbReference type="ARBA" id="ARBA00022511"/>
    </source>
</evidence>
<keyword evidence="13 32" id="KW-0165">Cleavage on pair of basic residues</keyword>
<dbReference type="GO" id="GO:0005198">
    <property type="term" value="F:structural molecule activity"/>
    <property type="evidence" value="ECO:0007669"/>
    <property type="project" value="InterPro"/>
</dbReference>
<keyword evidence="10" id="KW-1165">Clathrin-mediated endocytosis of virus by host</keyword>
<keyword evidence="29" id="KW-0899">Viral immunoevasion</keyword>
<keyword evidence="7 32" id="KW-1168">Fusion of virus membrane with host membrane</keyword>
<organism evidence="36">
    <name type="scientific">Simian immunodeficiency virus</name>
    <name type="common">SIV</name>
    <dbReference type="NCBI Taxonomy" id="11723"/>
    <lineage>
        <taxon>Viruses</taxon>
        <taxon>Riboviria</taxon>
        <taxon>Pararnavirae</taxon>
        <taxon>Artverviricota</taxon>
        <taxon>Revtraviricetes</taxon>
        <taxon>Ortervirales</taxon>
        <taxon>Retroviridae</taxon>
        <taxon>Orthoretrovirinae</taxon>
        <taxon>Lentivirus</taxon>
        <taxon>Lentivirus simimdef</taxon>
    </lineage>
</organism>
<evidence type="ECO:0000256" key="12">
    <source>
        <dbReference type="ARBA" id="ARBA00022595"/>
    </source>
</evidence>
<keyword evidence="9 32" id="KW-1032">Host cell membrane</keyword>
<evidence type="ECO:0000256" key="22">
    <source>
        <dbReference type="ARBA" id="ARBA00022989"/>
    </source>
</evidence>
<comment type="caution">
    <text evidence="32">Lacks conserved residue(s) required for the propagation of feature annotation.</text>
</comment>
<keyword evidence="12 32" id="KW-1162">Viral penetration into host cytoplasm</keyword>
<dbReference type="GO" id="GO:0019062">
    <property type="term" value="P:virion attachment to host cell"/>
    <property type="evidence" value="ECO:0007669"/>
    <property type="project" value="UniProtKB-UniRule"/>
</dbReference>
<dbReference type="GO" id="GO:0019031">
    <property type="term" value="C:viral envelope"/>
    <property type="evidence" value="ECO:0007669"/>
    <property type="project" value="UniProtKB-KW"/>
</dbReference>
<dbReference type="GO" id="GO:0055036">
    <property type="term" value="C:virion membrane"/>
    <property type="evidence" value="ECO:0007669"/>
    <property type="project" value="UniProtKB-SubCell"/>
</dbReference>
<keyword evidence="22 32" id="KW-1133">Transmembrane helix</keyword>
<dbReference type="Gene3D" id="1.20.5.490">
    <property type="entry name" value="Single helix bin"/>
    <property type="match status" value="1"/>
</dbReference>
<keyword evidence="30" id="KW-0449">Lipoprotein</keyword>
<feature type="transmembrane region" description="Helical" evidence="32">
    <location>
        <begin position="700"/>
        <end position="724"/>
    </location>
</feature>
<evidence type="ECO:0000256" key="32">
    <source>
        <dbReference type="RuleBase" id="RU363095"/>
    </source>
</evidence>
<keyword evidence="24" id="KW-0175">Coiled coil</keyword>
<keyword evidence="31 32" id="KW-1160">Virus entry into host cell</keyword>
<evidence type="ECO:0000256" key="10">
    <source>
        <dbReference type="ARBA" id="ARBA00022570"/>
    </source>
</evidence>
<keyword evidence="16" id="KW-0732">Signal</keyword>
<dbReference type="InterPro" id="IPR000777">
    <property type="entry name" value="HIV1_Gp120"/>
</dbReference>
<name>A0A1Z3GV88_SIV</name>
<keyword evidence="11 32" id="KW-0945">Host-virus interaction</keyword>
<evidence type="ECO:0000256" key="19">
    <source>
        <dbReference type="ARBA" id="ARBA00022870"/>
    </source>
</evidence>
<organismHost>
    <name type="scientific">Pan troglodytes</name>
    <name type="common">Chimpanzee</name>
    <dbReference type="NCBI Taxonomy" id="9598"/>
</organismHost>
<evidence type="ECO:0000256" key="13">
    <source>
        <dbReference type="ARBA" id="ARBA00022685"/>
    </source>
</evidence>
<evidence type="ECO:0000256" key="8">
    <source>
        <dbReference type="ARBA" id="ARBA00022510"/>
    </source>
</evidence>
<evidence type="ECO:0000259" key="34">
    <source>
        <dbReference type="Pfam" id="PF00516"/>
    </source>
</evidence>
<dbReference type="Gene3D" id="1.10.287.210">
    <property type="match status" value="1"/>
</dbReference>
<dbReference type="FunFam" id="1.20.5.490:FF:000001">
    <property type="entry name" value="Envelope glycoprotein gp160"/>
    <property type="match status" value="1"/>
</dbReference>
<evidence type="ECO:0000256" key="27">
    <source>
        <dbReference type="ARBA" id="ARBA00023157"/>
    </source>
</evidence>
<feature type="domain" description="Human immunodeficiency virus 1 envelope glycoprotein Gp120" evidence="34">
    <location>
        <begin position="26"/>
        <end position="524"/>
    </location>
</feature>
<evidence type="ECO:0000259" key="35">
    <source>
        <dbReference type="Pfam" id="PF00517"/>
    </source>
</evidence>
<sequence length="878" mass="100741">MRKLIHIIWGLGLLIQFIEKGTNEDYVTVFYGVPVWRNATPTLFCATNASMTSTEVHNVWATTSCVPIDPNPIVVRLNTSVWFNAYENYMVESMTEDMIQLFEQSHKPCVQLTPMCISMKCTKYNGTGTTSSTNTTLTTTDTTRVPPTTIAKGMQLQQCNFTQKTGFRDKKQNITGIFYEGDLMECKENNTGKNNTGKNNNSKCYYFWRCNTTAIKHSCEKSTFEPIPIHYCAPAGYAILRCEDEDFTGVGMCKNVSVVHCTHGIKPMIATWLLLNGTYQTNTSVLMNGRNNESVLVRFGKEFEKLNITCIRPGNRTVRNLQIGSGMTFYNVEVASGDTRRAFCKVNETLWHQALNKAKEVLKEHWKKVDNKNETNNMTATWTYQTGDPEVAVHWFNCQGEFFYCNLTHWFESNNNLSENYTTDNNRTLYANCRIRQIVNHWGIVSKGIYLAPRPGNVSCTSSITGIMLEGQIYDNTVNVSPSARVEDQWRAELSRYQVVEVDPLSVAPTTGKRPVIQPTRQKRGIGIGLFFLGLLSAAGSTMGAASIALTAQARSLLHGIVQQQANLLQAIETQQHLLQLSVWGIKQLQARMLAVEKYLRDQQLLSLWGCADKVICHTTVPWNNSWVELNQTCAKDSKNIECIWTNMTWQEWDRLVQNSTGQIYDILQRAHEEQERNKKKLYELDNWSSLWNWFDITQWLWYIKIFIMIVGAIIGLRILLVLVSCLRKIRQGYHPLSFQIPTQNQQDPEQPEETREEGGGKDRIRWRALQHGFFALLWVDLTSIIQWIYQICRTCLLNLWATLQHLCRIIFRLCNHLKNNLSTLWTIIRTETIKNIDRLAIWVGEKTDNILLALQAIVRIIREVPRRIRQGLEIALN</sequence>
<evidence type="ECO:0000256" key="7">
    <source>
        <dbReference type="ARBA" id="ARBA00022506"/>
    </source>
</evidence>
<comment type="subcellular location">
    <subcellularLocation>
        <location evidence="3">Host cell membrane</location>
        <topology evidence="3">Peripheral membrane protein</topology>
    </subcellularLocation>
    <subcellularLocation>
        <location evidence="1">Host cell membrane</location>
        <topology evidence="1">Single-pass type I membrane protein</topology>
    </subcellularLocation>
    <subcellularLocation>
        <location evidence="2">Host endosome membrane</location>
        <topology evidence="2">Peripheral membrane protein</topology>
    </subcellularLocation>
    <subcellularLocation>
        <location evidence="5">Host endosome membrane</location>
        <topology evidence="5">Single-pass type I membrane protein</topology>
    </subcellularLocation>
    <subcellularLocation>
        <location evidence="6">Virion membrane</location>
        <topology evidence="6">Peripheral membrane protein</topology>
    </subcellularLocation>
    <subcellularLocation>
        <location evidence="4">Virion membrane</location>
        <topology evidence="4">Single-pass type I membrane protein</topology>
    </subcellularLocation>
</comment>
<evidence type="ECO:0000256" key="28">
    <source>
        <dbReference type="ARBA" id="ARBA00023180"/>
    </source>
</evidence>
<dbReference type="FunFam" id="1.10.287.210:FF:000001">
    <property type="entry name" value="Envelope glycoprotein gp160"/>
    <property type="match status" value="1"/>
</dbReference>
<evidence type="ECO:0000313" key="36">
    <source>
        <dbReference type="EMBL" id="ASC61788.1"/>
    </source>
</evidence>
<keyword evidence="23 32" id="KW-1039">Host endosome</keyword>
<dbReference type="SUPFAM" id="SSF58069">
    <property type="entry name" value="Virus ectodomain"/>
    <property type="match status" value="1"/>
</dbReference>
<keyword evidence="25 32" id="KW-0472">Membrane</keyword>
<keyword evidence="21" id="KW-1164">Virus endocytosis by host</keyword>
<keyword evidence="28" id="KW-0325">Glycoprotein</keyword>
<dbReference type="SUPFAM" id="SSF56502">
    <property type="entry name" value="gp120 core"/>
    <property type="match status" value="1"/>
</dbReference>
<comment type="domain">
    <text evidence="32">The 17 amino acids long immunosuppressive region is present in many retroviral envelope proteins. Synthetic peptides derived from this relatively conserved sequence inhibit immune function in vitro and in vivo.</text>
</comment>
<dbReference type="CDD" id="cd09909">
    <property type="entry name" value="HIV-1-like_HR1-HR2"/>
    <property type="match status" value="1"/>
</dbReference>
<feature type="transmembrane region" description="Helical" evidence="32">
    <location>
        <begin position="772"/>
        <end position="790"/>
    </location>
</feature>
<evidence type="ECO:0000256" key="3">
    <source>
        <dbReference type="ARBA" id="ARBA00004505"/>
    </source>
</evidence>
<evidence type="ECO:0000256" key="31">
    <source>
        <dbReference type="ARBA" id="ARBA00023296"/>
    </source>
</evidence>
<keyword evidence="27" id="KW-1015">Disulfide bond</keyword>
<reference evidence="36" key="1">
    <citation type="journal article" date="2017" name="Retrovirology">
        <title>Effective treatment of SIVcpz-induced immunodeficiency in a captive western chimpanzee.</title>
        <authorList>
            <person name="Barbian H.J."/>
            <person name="Jackson-Jewett R."/>
            <person name="Brown C.S."/>
            <person name="Bibollet-Ruche F."/>
            <person name="Learn G.H."/>
            <person name="Decker T."/>
            <person name="Kreider E.F."/>
            <person name="Li Y."/>
            <person name="Denny T.N."/>
            <person name="Sharp P.M."/>
            <person name="Shaw G.M."/>
            <person name="Lifson J."/>
            <person name="Acosta E.P."/>
            <person name="Saag M.S."/>
            <person name="Bar K.J."/>
            <person name="Hahn B.H."/>
        </authorList>
    </citation>
    <scope>NUCLEOTIDE SEQUENCE</scope>
    <source>
        <strain evidence="36">CH-115.3pr.2012.12</strain>
    </source>
</reference>
<evidence type="ECO:0000256" key="26">
    <source>
        <dbReference type="ARBA" id="ARBA00023139"/>
    </source>
</evidence>
<keyword evidence="17 32" id="KW-1161">Viral attachment to host cell</keyword>
<keyword evidence="15 32" id="KW-0053">Apoptosis</keyword>
<dbReference type="Pfam" id="PF00516">
    <property type="entry name" value="GP120"/>
    <property type="match status" value="1"/>
</dbReference>
<keyword evidence="26" id="KW-0564">Palmitate</keyword>
<dbReference type="GO" id="GO:0039654">
    <property type="term" value="P:fusion of virus membrane with host endosome membrane"/>
    <property type="evidence" value="ECO:0007669"/>
    <property type="project" value="UniProtKB-KW"/>
</dbReference>
<comment type="subunit">
    <text evidence="32">The mature envelope protein (Env) consists of a homotrimer of non-covalently associated gp120-gp41 heterodimers. The resulting complex protrudes from the virus surface as a spike.</text>
</comment>
<evidence type="ECO:0000256" key="29">
    <source>
        <dbReference type="ARBA" id="ARBA00023280"/>
    </source>
</evidence>
<keyword evidence="20 32" id="KW-0261">Viral envelope protein</keyword>
<dbReference type="GO" id="GO:0044175">
    <property type="term" value="C:host cell endosome membrane"/>
    <property type="evidence" value="ECO:0007669"/>
    <property type="project" value="UniProtKB-SubCell"/>
</dbReference>
<dbReference type="GO" id="GO:0075512">
    <property type="term" value="P:clathrin-dependent endocytosis of virus by host cell"/>
    <property type="evidence" value="ECO:0007669"/>
    <property type="project" value="UniProtKB-KW"/>
</dbReference>
<dbReference type="Pfam" id="PF00517">
    <property type="entry name" value="GP41"/>
    <property type="match status" value="1"/>
</dbReference>
<gene>
    <name evidence="36" type="primary">env</name>
</gene>
<protein>
    <recommendedName>
        <fullName evidence="32">Envelope glycoprotein gp160</fullName>
    </recommendedName>
    <component>
        <recommendedName>
            <fullName evidence="32">Surface protein gp120</fullName>
            <shortName evidence="32">SU</shortName>
        </recommendedName>
        <alternativeName>
            <fullName evidence="32">Glycoprotein 120</fullName>
            <shortName evidence="32">gp120</shortName>
        </alternativeName>
    </component>
    <component>
        <recommendedName>
            <fullName evidence="32">Transmembrane protein gp41</fullName>
            <shortName evidence="32">TM</shortName>
        </recommendedName>
    </component>
</protein>
<dbReference type="GO" id="GO:0020002">
    <property type="term" value="C:host cell plasma membrane"/>
    <property type="evidence" value="ECO:0007669"/>
    <property type="project" value="UniProtKB-SubCell"/>
</dbReference>
<dbReference type="InterPro" id="IPR036377">
    <property type="entry name" value="Gp120_core_sf"/>
</dbReference>
<keyword evidence="8" id="KW-1170">Fusion of virus membrane with host endosomal membrane</keyword>
<evidence type="ECO:0000256" key="17">
    <source>
        <dbReference type="ARBA" id="ARBA00022804"/>
    </source>
</evidence>
<feature type="domain" description="Retroviral envelope protein GP41-like" evidence="35">
    <location>
        <begin position="543"/>
        <end position="744"/>
    </location>
</feature>
<evidence type="ECO:0000256" key="23">
    <source>
        <dbReference type="ARBA" id="ARBA00023046"/>
    </source>
</evidence>
<evidence type="ECO:0000256" key="24">
    <source>
        <dbReference type="ARBA" id="ARBA00023054"/>
    </source>
</evidence>
<organismHost>
    <name type="scientific">Cercopithecidae</name>
    <name type="common">Old World monkeys</name>
    <dbReference type="NCBI Taxonomy" id="9527"/>
</organismHost>
<dbReference type="EMBL" id="KY989863">
    <property type="protein sequence ID" value="ASC61788.1"/>
    <property type="molecule type" value="Genomic_RNA"/>
</dbReference>
<evidence type="ECO:0000256" key="14">
    <source>
        <dbReference type="ARBA" id="ARBA00022692"/>
    </source>
</evidence>
<evidence type="ECO:0000256" key="11">
    <source>
        <dbReference type="ARBA" id="ARBA00022581"/>
    </source>
</evidence>
<keyword evidence="18 32" id="KW-0946">Virion</keyword>
<evidence type="ECO:0000256" key="33">
    <source>
        <dbReference type="SAM" id="MobiDB-lite"/>
    </source>
</evidence>
<evidence type="ECO:0000256" key="30">
    <source>
        <dbReference type="ARBA" id="ARBA00023288"/>
    </source>
</evidence>
<keyword evidence="19 32" id="KW-1043">Host membrane</keyword>
<keyword evidence="14 32" id="KW-0812">Transmembrane</keyword>
<evidence type="ECO:0000256" key="1">
    <source>
        <dbReference type="ARBA" id="ARBA00004402"/>
    </source>
</evidence>
<dbReference type="Gene3D" id="2.170.40.20">
    <property type="entry name" value="Human immunodeficiency virus 1, Gp160, envelope glycoprotein"/>
    <property type="match status" value="2"/>
</dbReference>
<evidence type="ECO:0000256" key="4">
    <source>
        <dbReference type="ARBA" id="ARBA00004563"/>
    </source>
</evidence>
<evidence type="ECO:0000256" key="16">
    <source>
        <dbReference type="ARBA" id="ARBA00022729"/>
    </source>
</evidence>
<evidence type="ECO:0000256" key="21">
    <source>
        <dbReference type="ARBA" id="ARBA00022890"/>
    </source>
</evidence>
<evidence type="ECO:0000256" key="6">
    <source>
        <dbReference type="ARBA" id="ARBA00004650"/>
    </source>
</evidence>
<evidence type="ECO:0000256" key="18">
    <source>
        <dbReference type="ARBA" id="ARBA00022844"/>
    </source>
</evidence>
<dbReference type="InterPro" id="IPR000328">
    <property type="entry name" value="GP41-like"/>
</dbReference>
<evidence type="ECO:0000256" key="2">
    <source>
        <dbReference type="ARBA" id="ARBA00004433"/>
    </source>
</evidence>
<evidence type="ECO:0000256" key="5">
    <source>
        <dbReference type="ARBA" id="ARBA00004578"/>
    </source>
</evidence>
<evidence type="ECO:0000256" key="15">
    <source>
        <dbReference type="ARBA" id="ARBA00022703"/>
    </source>
</evidence>
<accession>A0A1Z3GV88</accession>
<evidence type="ECO:0000256" key="25">
    <source>
        <dbReference type="ARBA" id="ARBA00023136"/>
    </source>
</evidence>
<feature type="region of interest" description="Disordered" evidence="33">
    <location>
        <begin position="741"/>
        <end position="761"/>
    </location>
</feature>